<dbReference type="Proteomes" id="UP000321612">
    <property type="component" value="Unassembled WGS sequence"/>
</dbReference>
<keyword evidence="5 8" id="KW-1133">Transmembrane helix</keyword>
<dbReference type="OrthoDB" id="9810103at2"/>
<dbReference type="GO" id="GO:0015031">
    <property type="term" value="P:protein transport"/>
    <property type="evidence" value="ECO:0007669"/>
    <property type="project" value="UniProtKB-KW"/>
</dbReference>
<evidence type="ECO:0000256" key="6">
    <source>
        <dbReference type="ARBA" id="ARBA00023136"/>
    </source>
</evidence>
<keyword evidence="4 7" id="KW-0812">Transmembrane</keyword>
<dbReference type="EMBL" id="SDIK01000033">
    <property type="protein sequence ID" value="TXJ62342.1"/>
    <property type="molecule type" value="Genomic_DNA"/>
</dbReference>
<comment type="subcellular location">
    <subcellularLocation>
        <location evidence="1">Cell membrane</location>
        <topology evidence="1">Single-pass membrane protein</topology>
    </subcellularLocation>
    <subcellularLocation>
        <location evidence="7">Cell membrane</location>
        <topology evidence="7">Single-pass type II membrane protein</topology>
    </subcellularLocation>
</comment>
<evidence type="ECO:0000256" key="4">
    <source>
        <dbReference type="ARBA" id="ARBA00022692"/>
    </source>
</evidence>
<keyword evidence="3" id="KW-1003">Cell membrane</keyword>
<dbReference type="InterPro" id="IPR003400">
    <property type="entry name" value="ExbD"/>
</dbReference>
<dbReference type="GO" id="GO:0022857">
    <property type="term" value="F:transmembrane transporter activity"/>
    <property type="evidence" value="ECO:0007669"/>
    <property type="project" value="InterPro"/>
</dbReference>
<feature type="transmembrane region" description="Helical" evidence="8">
    <location>
        <begin position="12"/>
        <end position="34"/>
    </location>
</feature>
<name>A0A5C8GK21_9BACT</name>
<keyword evidence="10" id="KW-1185">Reference proteome</keyword>
<gene>
    <name evidence="9" type="ORF">ETF27_04900</name>
</gene>
<keyword evidence="7" id="KW-0653">Protein transport</keyword>
<comment type="similarity">
    <text evidence="2 7">Belongs to the ExbD/TolR family.</text>
</comment>
<dbReference type="RefSeq" id="WP_130828556.1">
    <property type="nucleotide sequence ID" value="NZ_SDIK01000033.1"/>
</dbReference>
<evidence type="ECO:0000256" key="5">
    <source>
        <dbReference type="ARBA" id="ARBA00022989"/>
    </source>
</evidence>
<dbReference type="Pfam" id="PF02472">
    <property type="entry name" value="ExbD"/>
    <property type="match status" value="1"/>
</dbReference>
<evidence type="ECO:0000313" key="10">
    <source>
        <dbReference type="Proteomes" id="UP000321612"/>
    </source>
</evidence>
<organism evidence="9 10">
    <name type="scientific">Prevotella brunnea</name>
    <dbReference type="NCBI Taxonomy" id="2508867"/>
    <lineage>
        <taxon>Bacteria</taxon>
        <taxon>Pseudomonadati</taxon>
        <taxon>Bacteroidota</taxon>
        <taxon>Bacteroidia</taxon>
        <taxon>Bacteroidales</taxon>
        <taxon>Prevotellaceae</taxon>
        <taxon>Prevotella</taxon>
    </lineage>
</organism>
<proteinExistence type="inferred from homology"/>
<keyword evidence="6 8" id="KW-0472">Membrane</keyword>
<evidence type="ECO:0000256" key="2">
    <source>
        <dbReference type="ARBA" id="ARBA00005811"/>
    </source>
</evidence>
<keyword evidence="7" id="KW-0813">Transport</keyword>
<reference evidence="10" key="1">
    <citation type="submission" date="2019-05" db="EMBL/GenBank/DDBJ databases">
        <title>Prevotella brunnea sp. nov., isolated from a wound of a patient.</title>
        <authorList>
            <person name="Buhl M."/>
        </authorList>
    </citation>
    <scope>NUCLEOTIDE SEQUENCE [LARGE SCALE GENOMIC DNA]</scope>
    <source>
        <strain evidence="10">A2672</strain>
    </source>
</reference>
<dbReference type="GO" id="GO:0005886">
    <property type="term" value="C:plasma membrane"/>
    <property type="evidence" value="ECO:0007669"/>
    <property type="project" value="UniProtKB-SubCell"/>
</dbReference>
<comment type="caution">
    <text evidence="9">The sequence shown here is derived from an EMBL/GenBank/DDBJ whole genome shotgun (WGS) entry which is preliminary data.</text>
</comment>
<accession>A0A5C8GK21</accession>
<evidence type="ECO:0000256" key="3">
    <source>
        <dbReference type="ARBA" id="ARBA00022475"/>
    </source>
</evidence>
<protein>
    <submittedName>
        <fullName evidence="9">Biopolymer transporter ExbD</fullName>
    </submittedName>
</protein>
<evidence type="ECO:0000313" key="9">
    <source>
        <dbReference type="EMBL" id="TXJ62342.1"/>
    </source>
</evidence>
<evidence type="ECO:0000256" key="7">
    <source>
        <dbReference type="RuleBase" id="RU003879"/>
    </source>
</evidence>
<evidence type="ECO:0000256" key="1">
    <source>
        <dbReference type="ARBA" id="ARBA00004162"/>
    </source>
</evidence>
<sequence>MSFYRQRSHDIPALNTASLPDLIFTILFFFMLVTQMRKITVKVKYRVPQGTELTRLTKKTTTSYIYVGKQMNNLGEVESDSTSIQLNDKIVQIAEIKNYLLKERQDMDAIDKKQMMVSIRGDKDTRMGIMIDIKQTLRESNVLNVNYIGTLKDKEGIKL</sequence>
<evidence type="ECO:0000256" key="8">
    <source>
        <dbReference type="SAM" id="Phobius"/>
    </source>
</evidence>
<dbReference type="AlphaFoldDB" id="A0A5C8GK21"/>